<reference evidence="6 7" key="1">
    <citation type="journal article" date="2010" name="Science">
        <title>Genomic comparison of the ants Camponotus floridanus and Harpegnathos saltator.</title>
        <authorList>
            <person name="Bonasio R."/>
            <person name="Zhang G."/>
            <person name="Ye C."/>
            <person name="Mutti N.S."/>
            <person name="Fang X."/>
            <person name="Qin N."/>
            <person name="Donahue G."/>
            <person name="Yang P."/>
            <person name="Li Q."/>
            <person name="Li C."/>
            <person name="Zhang P."/>
            <person name="Huang Z."/>
            <person name="Berger S.L."/>
            <person name="Reinberg D."/>
            <person name="Wang J."/>
            <person name="Liebig J."/>
        </authorList>
    </citation>
    <scope>NUCLEOTIDE SEQUENCE [LARGE SCALE GENOMIC DNA]</scope>
    <source>
        <strain evidence="7">C129</strain>
    </source>
</reference>
<dbReference type="CDD" id="cd00086">
    <property type="entry name" value="homeodomain"/>
    <property type="match status" value="1"/>
</dbReference>
<evidence type="ECO:0000313" key="6">
    <source>
        <dbReference type="EMBL" id="EFN69677.1"/>
    </source>
</evidence>
<dbReference type="GO" id="GO:0005634">
    <property type="term" value="C:nucleus"/>
    <property type="evidence" value="ECO:0007669"/>
    <property type="project" value="UniProtKB-SubCell"/>
</dbReference>
<evidence type="ECO:0000256" key="2">
    <source>
        <dbReference type="PROSITE-ProRule" id="PRU00108"/>
    </source>
</evidence>
<dbReference type="PROSITE" id="PS50071">
    <property type="entry name" value="HOMEOBOX_2"/>
    <property type="match status" value="1"/>
</dbReference>
<dbReference type="InParanoid" id="E2AA39"/>
<evidence type="ECO:0000256" key="4">
    <source>
        <dbReference type="SAM" id="MobiDB-lite"/>
    </source>
</evidence>
<evidence type="ECO:0000259" key="5">
    <source>
        <dbReference type="PROSITE" id="PS50071"/>
    </source>
</evidence>
<dbReference type="Pfam" id="PF00046">
    <property type="entry name" value="Homeodomain"/>
    <property type="match status" value="1"/>
</dbReference>
<sequence>MDYSYLNQAAAAAGFEASSCALAAGEMQCSYGDLSPCSQMSKAAYRYTAARAAGYPGNAAAAAAGAAAGGTPLTAHHTAHSHTHAHHGAHSTPCSVMAARSQEVHRHAASIFPSAINLQSGLGYKAYSGHDGLAEKRKQRRIRTTFTSAQLKELERAFQETHYPDIYTREEIAMKIDLTEARVQGWELEDDSGSRGLLQSVARRDEMGKTFARALAAGVGAGLIHKGPMPECAPVWFQNRRAKFRKQERLAQQKSTSQSGIGADSGASSPVTGTVKAEGRSPRSPATPPGSSNSVLSSNEIKPIANQSLVNVKHTADGTGDGGSPNARGSSGGGSGSGTWGSCSPRPFSAALPPYLLDPLPLKTANLY</sequence>
<protein>
    <submittedName>
        <fullName evidence="6">Paired mesoderm homeobox protein 2B</fullName>
    </submittedName>
</protein>
<keyword evidence="2 3" id="KW-0238">DNA-binding</keyword>
<dbReference type="STRING" id="104421.E2AA39"/>
<dbReference type="InterPro" id="IPR009057">
    <property type="entry name" value="Homeodomain-like_sf"/>
</dbReference>
<dbReference type="PANTHER" id="PTHR24329:SF543">
    <property type="entry name" value="FI01017P-RELATED"/>
    <property type="match status" value="1"/>
</dbReference>
<feature type="domain" description="Homeobox" evidence="5">
    <location>
        <begin position="137"/>
        <end position="247"/>
    </location>
</feature>
<dbReference type="EMBL" id="GL438029">
    <property type="protein sequence ID" value="EFN69677.1"/>
    <property type="molecule type" value="Genomic_DNA"/>
</dbReference>
<dbReference type="Gene3D" id="1.10.10.60">
    <property type="entry name" value="Homeodomain-like"/>
    <property type="match status" value="1"/>
</dbReference>
<evidence type="ECO:0000313" key="7">
    <source>
        <dbReference type="Proteomes" id="UP000000311"/>
    </source>
</evidence>
<dbReference type="Proteomes" id="UP000000311">
    <property type="component" value="Unassembled WGS sequence"/>
</dbReference>
<dbReference type="AlphaFoldDB" id="E2AA39"/>
<feature type="compositionally biased region" description="Gly residues" evidence="4">
    <location>
        <begin position="330"/>
        <end position="339"/>
    </location>
</feature>
<keyword evidence="2 3" id="KW-0371">Homeobox</keyword>
<gene>
    <name evidence="6" type="ORF">EAG_11807</name>
</gene>
<dbReference type="SMART" id="SM00389">
    <property type="entry name" value="HOX"/>
    <property type="match status" value="1"/>
</dbReference>
<dbReference type="FunFam" id="1.10.10.60:FF:000710">
    <property type="entry name" value="Paired box 7a"/>
    <property type="match status" value="1"/>
</dbReference>
<feature type="DNA-binding region" description="Homeobox" evidence="2">
    <location>
        <begin position="139"/>
        <end position="248"/>
    </location>
</feature>
<feature type="region of interest" description="Disordered" evidence="4">
    <location>
        <begin position="73"/>
        <end position="92"/>
    </location>
</feature>
<keyword evidence="2 3" id="KW-0539">Nucleus</keyword>
<feature type="region of interest" description="Disordered" evidence="4">
    <location>
        <begin position="246"/>
        <end position="297"/>
    </location>
</feature>
<feature type="region of interest" description="Disordered" evidence="4">
    <location>
        <begin position="314"/>
        <end position="345"/>
    </location>
</feature>
<name>E2AA39_CAMFO</name>
<dbReference type="GO" id="GO:0000981">
    <property type="term" value="F:DNA-binding transcription factor activity, RNA polymerase II-specific"/>
    <property type="evidence" value="ECO:0007669"/>
    <property type="project" value="TreeGrafter"/>
</dbReference>
<dbReference type="PANTHER" id="PTHR24329">
    <property type="entry name" value="HOMEOBOX PROTEIN ARISTALESS"/>
    <property type="match status" value="1"/>
</dbReference>
<proteinExistence type="predicted"/>
<dbReference type="GO" id="GO:0000977">
    <property type="term" value="F:RNA polymerase II transcription regulatory region sequence-specific DNA binding"/>
    <property type="evidence" value="ECO:0007669"/>
    <property type="project" value="TreeGrafter"/>
</dbReference>
<dbReference type="InterPro" id="IPR050649">
    <property type="entry name" value="Paired_Homeobox_TFs"/>
</dbReference>
<feature type="compositionally biased region" description="Basic residues" evidence="4">
    <location>
        <begin position="77"/>
        <end position="89"/>
    </location>
</feature>
<comment type="subcellular location">
    <subcellularLocation>
        <location evidence="1 2 3">Nucleus</location>
    </subcellularLocation>
</comment>
<dbReference type="OMA" id="MPECAPV"/>
<dbReference type="InterPro" id="IPR001356">
    <property type="entry name" value="HD"/>
</dbReference>
<keyword evidence="7" id="KW-1185">Reference proteome</keyword>
<feature type="compositionally biased region" description="Polar residues" evidence="4">
    <location>
        <begin position="252"/>
        <end position="272"/>
    </location>
</feature>
<evidence type="ECO:0000256" key="3">
    <source>
        <dbReference type="RuleBase" id="RU000682"/>
    </source>
</evidence>
<organism evidence="7">
    <name type="scientific">Camponotus floridanus</name>
    <name type="common">Florida carpenter ant</name>
    <dbReference type="NCBI Taxonomy" id="104421"/>
    <lineage>
        <taxon>Eukaryota</taxon>
        <taxon>Metazoa</taxon>
        <taxon>Ecdysozoa</taxon>
        <taxon>Arthropoda</taxon>
        <taxon>Hexapoda</taxon>
        <taxon>Insecta</taxon>
        <taxon>Pterygota</taxon>
        <taxon>Neoptera</taxon>
        <taxon>Endopterygota</taxon>
        <taxon>Hymenoptera</taxon>
        <taxon>Apocrita</taxon>
        <taxon>Aculeata</taxon>
        <taxon>Formicoidea</taxon>
        <taxon>Formicidae</taxon>
        <taxon>Formicinae</taxon>
        <taxon>Camponotus</taxon>
    </lineage>
</organism>
<accession>E2AA39</accession>
<dbReference type="SUPFAM" id="SSF46689">
    <property type="entry name" value="Homeodomain-like"/>
    <property type="match status" value="1"/>
</dbReference>
<dbReference type="OrthoDB" id="6159439at2759"/>
<evidence type="ECO:0000256" key="1">
    <source>
        <dbReference type="ARBA" id="ARBA00004123"/>
    </source>
</evidence>